<name>A0ABU5RGX9_9PSEU</name>
<keyword evidence="2" id="KW-1185">Reference proteome</keyword>
<dbReference type="RefSeq" id="WP_323334137.1">
    <property type="nucleotide sequence ID" value="NZ_JAYFSI010000012.1"/>
</dbReference>
<protein>
    <recommendedName>
        <fullName evidence="3">XRE family transcriptional regulator</fullName>
    </recommendedName>
</protein>
<dbReference type="EMBL" id="JAYFSI010000012">
    <property type="protein sequence ID" value="MEA5365536.1"/>
    <property type="molecule type" value="Genomic_DNA"/>
</dbReference>
<sequence length="319" mass="34830">MEASALEPADADLPAEVAAAVREGPFDMAFDLVIRHRGLSLEGLQRRMAIRGAQVSLATLSYWRRGRRHPEGGRSLHAVRVAEGCLGLPADALTTLVAPARPRARRTEPWPSGVSLASALGAEPTELGSCDGIDLDGNARLAIASVHQRATLTADRTEASVRTEMVVTSREDGVDRWVSFFRPQTGGAHHPALRSAHGCRPGRIRRDPSSELLAVELRFDYPLRAGDTYVFDFDFGYDGEPPETSYLQFGIRAPARQLVLQAHFDPAAVPVRCYRYHRPRDGSPDVVGEPELPVGPSLTSHIAVLDAQPGVYGMVWEWD</sequence>
<gene>
    <name evidence="1" type="ORF">VA596_38840</name>
</gene>
<reference evidence="1 2" key="1">
    <citation type="submission" date="2023-12" db="EMBL/GenBank/DDBJ databases">
        <title>Amycolatopsis sp. V23-08.</title>
        <authorList>
            <person name="Somphong A."/>
        </authorList>
    </citation>
    <scope>NUCLEOTIDE SEQUENCE [LARGE SCALE GENOMIC DNA]</scope>
    <source>
        <strain evidence="1 2">V23-08</strain>
    </source>
</reference>
<dbReference type="Proteomes" id="UP001304298">
    <property type="component" value="Unassembled WGS sequence"/>
</dbReference>
<proteinExistence type="predicted"/>
<evidence type="ECO:0000313" key="1">
    <source>
        <dbReference type="EMBL" id="MEA5365536.1"/>
    </source>
</evidence>
<organism evidence="1 2">
    <name type="scientific">Amycolatopsis heterodermiae</name>
    <dbReference type="NCBI Taxonomy" id="3110235"/>
    <lineage>
        <taxon>Bacteria</taxon>
        <taxon>Bacillati</taxon>
        <taxon>Actinomycetota</taxon>
        <taxon>Actinomycetes</taxon>
        <taxon>Pseudonocardiales</taxon>
        <taxon>Pseudonocardiaceae</taxon>
        <taxon>Amycolatopsis</taxon>
    </lineage>
</organism>
<evidence type="ECO:0008006" key="3">
    <source>
        <dbReference type="Google" id="ProtNLM"/>
    </source>
</evidence>
<comment type="caution">
    <text evidence="1">The sequence shown here is derived from an EMBL/GenBank/DDBJ whole genome shotgun (WGS) entry which is preliminary data.</text>
</comment>
<evidence type="ECO:0000313" key="2">
    <source>
        <dbReference type="Proteomes" id="UP001304298"/>
    </source>
</evidence>
<accession>A0ABU5RGX9</accession>